<feature type="region of interest" description="Disordered" evidence="1">
    <location>
        <begin position="29"/>
        <end position="81"/>
    </location>
</feature>
<dbReference type="AlphaFoldDB" id="A0A3G6J946"/>
<evidence type="ECO:0000256" key="1">
    <source>
        <dbReference type="SAM" id="MobiDB-lite"/>
    </source>
</evidence>
<organism evidence="2 3">
    <name type="scientific">Corynebacterium choanae</name>
    <dbReference type="NCBI Taxonomy" id="1862358"/>
    <lineage>
        <taxon>Bacteria</taxon>
        <taxon>Bacillati</taxon>
        <taxon>Actinomycetota</taxon>
        <taxon>Actinomycetes</taxon>
        <taxon>Mycobacteriales</taxon>
        <taxon>Corynebacteriaceae</taxon>
        <taxon>Corynebacterium</taxon>
    </lineage>
</organism>
<dbReference type="EMBL" id="CP033896">
    <property type="protein sequence ID" value="AZA12544.1"/>
    <property type="molecule type" value="Genomic_DNA"/>
</dbReference>
<feature type="compositionally biased region" description="Acidic residues" evidence="1">
    <location>
        <begin position="49"/>
        <end position="63"/>
    </location>
</feature>
<sequence>MYLSCHHPAAQHHRAHRETIRKNIEVAPGSSFAGEEPGAVDGVENNDYQLEEEPPPENPEEEYPEVKPEEELELVDRWLAS</sequence>
<reference evidence="2 3" key="1">
    <citation type="submission" date="2018-11" db="EMBL/GenBank/DDBJ databases">
        <authorList>
            <person name="Kleinhagauer T."/>
            <person name="Glaeser S.P."/>
            <person name="Spergser J."/>
            <person name="Ruckert C."/>
            <person name="Kaempfer P."/>
            <person name="Busse H.-J."/>
        </authorList>
    </citation>
    <scope>NUCLEOTIDE SEQUENCE [LARGE SCALE GENOMIC DNA]</scope>
    <source>
        <strain evidence="2 3">200CH</strain>
    </source>
</reference>
<proteinExistence type="predicted"/>
<dbReference type="Proteomes" id="UP000269019">
    <property type="component" value="Chromosome"/>
</dbReference>
<evidence type="ECO:0000313" key="2">
    <source>
        <dbReference type="EMBL" id="AZA12544.1"/>
    </source>
</evidence>
<name>A0A3G6J946_9CORY</name>
<accession>A0A3G6J946</accession>
<protein>
    <submittedName>
        <fullName evidence="2">Uncharacterized protein</fullName>
    </submittedName>
</protein>
<keyword evidence="3" id="KW-1185">Reference proteome</keyword>
<gene>
    <name evidence="2" type="ORF">CCHOA_00575</name>
</gene>
<dbReference type="KEGG" id="ccho:CCHOA_00575"/>
<evidence type="ECO:0000313" key="3">
    <source>
        <dbReference type="Proteomes" id="UP000269019"/>
    </source>
</evidence>